<accession>A0ACB8T4J5</accession>
<gene>
    <name evidence="1" type="ORF">BV25DRAFT_405700</name>
</gene>
<reference evidence="1" key="2">
    <citation type="journal article" date="2022" name="New Phytol.">
        <title>Evolutionary transition to the ectomycorrhizal habit in the genomes of a hyperdiverse lineage of mushroom-forming fungi.</title>
        <authorList>
            <person name="Looney B."/>
            <person name="Miyauchi S."/>
            <person name="Morin E."/>
            <person name="Drula E."/>
            <person name="Courty P.E."/>
            <person name="Kohler A."/>
            <person name="Kuo A."/>
            <person name="LaButti K."/>
            <person name="Pangilinan J."/>
            <person name="Lipzen A."/>
            <person name="Riley R."/>
            <person name="Andreopoulos W."/>
            <person name="He G."/>
            <person name="Johnson J."/>
            <person name="Nolan M."/>
            <person name="Tritt A."/>
            <person name="Barry K.W."/>
            <person name="Grigoriev I.V."/>
            <person name="Nagy L.G."/>
            <person name="Hibbett D."/>
            <person name="Henrissat B."/>
            <person name="Matheny P.B."/>
            <person name="Labbe J."/>
            <person name="Martin F.M."/>
        </authorList>
    </citation>
    <scope>NUCLEOTIDE SEQUENCE</scope>
    <source>
        <strain evidence="1">HHB10654</strain>
    </source>
</reference>
<proteinExistence type="predicted"/>
<reference evidence="1" key="1">
    <citation type="submission" date="2021-03" db="EMBL/GenBank/DDBJ databases">
        <authorList>
            <consortium name="DOE Joint Genome Institute"/>
            <person name="Ahrendt S."/>
            <person name="Looney B.P."/>
            <person name="Miyauchi S."/>
            <person name="Morin E."/>
            <person name="Drula E."/>
            <person name="Courty P.E."/>
            <person name="Chicoki N."/>
            <person name="Fauchery L."/>
            <person name="Kohler A."/>
            <person name="Kuo A."/>
            <person name="Labutti K."/>
            <person name="Pangilinan J."/>
            <person name="Lipzen A."/>
            <person name="Riley R."/>
            <person name="Andreopoulos W."/>
            <person name="He G."/>
            <person name="Johnson J."/>
            <person name="Barry K.W."/>
            <person name="Grigoriev I.V."/>
            <person name="Nagy L."/>
            <person name="Hibbett D."/>
            <person name="Henrissat B."/>
            <person name="Matheny P.B."/>
            <person name="Labbe J."/>
            <person name="Martin F."/>
        </authorList>
    </citation>
    <scope>NUCLEOTIDE SEQUENCE</scope>
    <source>
        <strain evidence="1">HHB10654</strain>
    </source>
</reference>
<name>A0ACB8T4J5_9AGAM</name>
<keyword evidence="2" id="KW-1185">Reference proteome</keyword>
<evidence type="ECO:0000313" key="1">
    <source>
        <dbReference type="EMBL" id="KAI0063688.1"/>
    </source>
</evidence>
<organism evidence="1 2">
    <name type="scientific">Artomyces pyxidatus</name>
    <dbReference type="NCBI Taxonomy" id="48021"/>
    <lineage>
        <taxon>Eukaryota</taxon>
        <taxon>Fungi</taxon>
        <taxon>Dikarya</taxon>
        <taxon>Basidiomycota</taxon>
        <taxon>Agaricomycotina</taxon>
        <taxon>Agaricomycetes</taxon>
        <taxon>Russulales</taxon>
        <taxon>Auriscalpiaceae</taxon>
        <taxon>Artomyces</taxon>
    </lineage>
</organism>
<comment type="caution">
    <text evidence="1">The sequence shown here is derived from an EMBL/GenBank/DDBJ whole genome shotgun (WGS) entry which is preliminary data.</text>
</comment>
<dbReference type="EMBL" id="MU277202">
    <property type="protein sequence ID" value="KAI0063688.1"/>
    <property type="molecule type" value="Genomic_DNA"/>
</dbReference>
<evidence type="ECO:0000313" key="2">
    <source>
        <dbReference type="Proteomes" id="UP000814140"/>
    </source>
</evidence>
<protein>
    <submittedName>
        <fullName evidence="1">Uncharacterized protein</fullName>
    </submittedName>
</protein>
<dbReference type="Proteomes" id="UP000814140">
    <property type="component" value="Unassembled WGS sequence"/>
</dbReference>
<sequence length="276" mass="30898">MSKYAGPSTDRMDCRIRHRAVGPRQVRVGHDRIHALLILLIESGALYCCIWSACLSTWKYGESKNLGLAFEIFDSSLSQLGIYPTLIIVLCSLQRSYHHDTVMAPNCASLPMAAPRYSSERCDTHGRAEDALVATKDSDTQDSRSVSDVKSAMMFYAAPSRFKSPPLYIDLSASSVNLAPASFIRGLNHPNHIRRRSDLSSLANDDSSAPEFDCLKMDNVSAQDPLVGHARDRGWTGYYISAIGYRFTYKWRVLIALYCTGQDTLTISRYLNRDMH</sequence>